<evidence type="ECO:0000313" key="14">
    <source>
        <dbReference type="EMBL" id="MCX2739619.1"/>
    </source>
</evidence>
<feature type="transmembrane region" description="Helical" evidence="12">
    <location>
        <begin position="171"/>
        <end position="192"/>
    </location>
</feature>
<dbReference type="InterPro" id="IPR018422">
    <property type="entry name" value="Cation/H_exchanger_CPA1"/>
</dbReference>
<feature type="transmembrane region" description="Helical" evidence="12">
    <location>
        <begin position="29"/>
        <end position="50"/>
    </location>
</feature>
<feature type="transmembrane region" description="Helical" evidence="12">
    <location>
        <begin position="383"/>
        <end position="402"/>
    </location>
</feature>
<comment type="caution">
    <text evidence="14">The sequence shown here is derived from an EMBL/GenBank/DDBJ whole genome shotgun (WGS) entry which is preliminary data.</text>
</comment>
<comment type="similarity">
    <text evidence="2">Belongs to the monovalent cation:proton antiporter 1 (CPA1) transporter (TC 2.A.36) family.</text>
</comment>
<keyword evidence="3" id="KW-0813">Transport</keyword>
<keyword evidence="10 12" id="KW-0472">Membrane</keyword>
<evidence type="ECO:0000256" key="5">
    <source>
        <dbReference type="ARBA" id="ARBA00022475"/>
    </source>
</evidence>
<evidence type="ECO:0000256" key="9">
    <source>
        <dbReference type="ARBA" id="ARBA00023065"/>
    </source>
</evidence>
<feature type="transmembrane region" description="Helical" evidence="12">
    <location>
        <begin position="6"/>
        <end position="22"/>
    </location>
</feature>
<feature type="transmembrane region" description="Helical" evidence="12">
    <location>
        <begin position="288"/>
        <end position="311"/>
    </location>
</feature>
<feature type="transmembrane region" description="Helical" evidence="12">
    <location>
        <begin position="70"/>
        <end position="87"/>
    </location>
</feature>
<dbReference type="PANTHER" id="PTHR10110:SF195">
    <property type="entry name" value="NA(+)_H(+) ANTIPORTER NHAS2"/>
    <property type="match status" value="1"/>
</dbReference>
<evidence type="ECO:0000256" key="1">
    <source>
        <dbReference type="ARBA" id="ARBA00004651"/>
    </source>
</evidence>
<evidence type="ECO:0000256" key="2">
    <source>
        <dbReference type="ARBA" id="ARBA00007367"/>
    </source>
</evidence>
<feature type="transmembrane region" description="Helical" evidence="12">
    <location>
        <begin position="317"/>
        <end position="336"/>
    </location>
</feature>
<protein>
    <submittedName>
        <fullName evidence="14">Sodium:proton antiporter</fullName>
    </submittedName>
</protein>
<keyword evidence="6 12" id="KW-0812">Transmembrane</keyword>
<feature type="domain" description="Cation/H+ exchanger transmembrane" evidence="13">
    <location>
        <begin position="12"/>
        <end position="407"/>
    </location>
</feature>
<evidence type="ECO:0000259" key="13">
    <source>
        <dbReference type="Pfam" id="PF00999"/>
    </source>
</evidence>
<evidence type="ECO:0000256" key="12">
    <source>
        <dbReference type="SAM" id="Phobius"/>
    </source>
</evidence>
<accession>A0ABT3RCP2</accession>
<evidence type="ECO:0000313" key="15">
    <source>
        <dbReference type="Proteomes" id="UP001207228"/>
    </source>
</evidence>
<feature type="transmembrane region" description="Helical" evidence="12">
    <location>
        <begin position="348"/>
        <end position="371"/>
    </location>
</feature>
<feature type="transmembrane region" description="Helical" evidence="12">
    <location>
        <begin position="204"/>
        <end position="223"/>
    </location>
</feature>
<dbReference type="PANTHER" id="PTHR10110">
    <property type="entry name" value="SODIUM/HYDROGEN EXCHANGER"/>
    <property type="match status" value="1"/>
</dbReference>
<evidence type="ECO:0000256" key="8">
    <source>
        <dbReference type="ARBA" id="ARBA00023053"/>
    </source>
</evidence>
<gene>
    <name evidence="14" type="ORF">OO017_06655</name>
</gene>
<keyword evidence="9" id="KW-0406">Ion transport</keyword>
<feature type="transmembrane region" description="Helical" evidence="12">
    <location>
        <begin position="99"/>
        <end position="122"/>
    </location>
</feature>
<dbReference type="RefSeq" id="WP_266051681.1">
    <property type="nucleotide sequence ID" value="NZ_JAPFQO010000003.1"/>
</dbReference>
<dbReference type="Proteomes" id="UP001207228">
    <property type="component" value="Unassembled WGS sequence"/>
</dbReference>
<dbReference type="Gene3D" id="1.20.1530.20">
    <property type="match status" value="1"/>
</dbReference>
<dbReference type="Pfam" id="PF00999">
    <property type="entry name" value="Na_H_Exchanger"/>
    <property type="match status" value="1"/>
</dbReference>
<keyword evidence="11" id="KW-0739">Sodium transport</keyword>
<evidence type="ECO:0000256" key="4">
    <source>
        <dbReference type="ARBA" id="ARBA00022449"/>
    </source>
</evidence>
<keyword evidence="8" id="KW-0915">Sodium</keyword>
<dbReference type="InterPro" id="IPR038770">
    <property type="entry name" value="Na+/solute_symporter_sf"/>
</dbReference>
<sequence length="415" mass="45228">MEVFHIISAILIISAVFAYINQQYIKLPGAIGLLLAGLLLSVLVQGAGAVSPQFEALVEERLMALDFSEFLLEFMLSFLLFAGALHTDLEKLRESKWPILVFATVGVMISTFVTGTIFYYLMQFLGNPIGYIYCLLFGALISPTDPIAVLGILKKANIPKSLEVSITGESLFNDGVGVVVFLAIFQIAQLGFANVEGSFVAELFVMEVGGGIGLGLLIGYIAFHFMRRIDHYQTEVIISLAVVMGGYSIAQIFHFSGPLAMVAAGLLIGNQGTKLAMSEQTADYLTKFWEMVDEIMNAVLFVLIGLELMVVEFRWEYAVIGLITTGIVLAVRYFALAVPSYTLGLHRTFAPGALSIMTWGGLRGGISIALALSLTNDMFRDEIVAITYTVVLMSLVVQGLTIEPFIKRVSRRVGV</sequence>
<keyword evidence="5" id="KW-1003">Cell membrane</keyword>
<comment type="subcellular location">
    <subcellularLocation>
        <location evidence="1">Cell membrane</location>
        <topology evidence="1">Multi-pass membrane protein</topology>
    </subcellularLocation>
</comment>
<evidence type="ECO:0000256" key="7">
    <source>
        <dbReference type="ARBA" id="ARBA00022989"/>
    </source>
</evidence>
<keyword evidence="15" id="KW-1185">Reference proteome</keyword>
<reference evidence="14 15" key="1">
    <citation type="submission" date="2022-11" db="EMBL/GenBank/DDBJ databases">
        <title>The characterization of three novel Bacteroidetes species and genomic analysis of their roles in tidal elemental geochemical cycles.</title>
        <authorList>
            <person name="Ma K.-J."/>
        </authorList>
    </citation>
    <scope>NUCLEOTIDE SEQUENCE [LARGE SCALE GENOMIC DNA]</scope>
    <source>
        <strain evidence="14 15">M82</strain>
    </source>
</reference>
<evidence type="ECO:0000256" key="6">
    <source>
        <dbReference type="ARBA" id="ARBA00022692"/>
    </source>
</evidence>
<keyword evidence="7 12" id="KW-1133">Transmembrane helix</keyword>
<feature type="transmembrane region" description="Helical" evidence="12">
    <location>
        <begin position="128"/>
        <end position="150"/>
    </location>
</feature>
<organism evidence="14 15">
    <name type="scientific">Pontibacter anaerobius</name>
    <dbReference type="NCBI Taxonomy" id="2993940"/>
    <lineage>
        <taxon>Bacteria</taxon>
        <taxon>Pseudomonadati</taxon>
        <taxon>Bacteroidota</taxon>
        <taxon>Cytophagia</taxon>
        <taxon>Cytophagales</taxon>
        <taxon>Hymenobacteraceae</taxon>
        <taxon>Pontibacter</taxon>
    </lineage>
</organism>
<evidence type="ECO:0000256" key="10">
    <source>
        <dbReference type="ARBA" id="ARBA00023136"/>
    </source>
</evidence>
<keyword evidence="4" id="KW-0050">Antiport</keyword>
<dbReference type="EMBL" id="JAPFQO010000003">
    <property type="protein sequence ID" value="MCX2739619.1"/>
    <property type="molecule type" value="Genomic_DNA"/>
</dbReference>
<evidence type="ECO:0000256" key="11">
    <source>
        <dbReference type="ARBA" id="ARBA00023201"/>
    </source>
</evidence>
<name>A0ABT3RCP2_9BACT</name>
<evidence type="ECO:0000256" key="3">
    <source>
        <dbReference type="ARBA" id="ARBA00022448"/>
    </source>
</evidence>
<proteinExistence type="inferred from homology"/>
<dbReference type="InterPro" id="IPR006153">
    <property type="entry name" value="Cation/H_exchanger_TM"/>
</dbReference>